<organism evidence="1 2">
    <name type="scientific">Streptomyces antimycoticus</name>
    <dbReference type="NCBI Taxonomy" id="68175"/>
    <lineage>
        <taxon>Bacteria</taxon>
        <taxon>Bacillati</taxon>
        <taxon>Actinomycetota</taxon>
        <taxon>Actinomycetes</taxon>
        <taxon>Kitasatosporales</taxon>
        <taxon>Streptomycetaceae</taxon>
        <taxon>Streptomyces</taxon>
        <taxon>Streptomyces violaceusniger group</taxon>
    </lineage>
</organism>
<gene>
    <name evidence="1" type="ORF">SANT12839_094580</name>
</gene>
<reference evidence="1 2" key="1">
    <citation type="journal article" date="2020" name="Int. J. Syst. Evol. Microbiol.">
        <title>Reclassification of Streptomyces castelarensis and Streptomyces sporoclivatus as later heterotypic synonyms of Streptomyces antimycoticus.</title>
        <authorList>
            <person name="Komaki H."/>
            <person name="Tamura T."/>
        </authorList>
    </citation>
    <scope>NUCLEOTIDE SEQUENCE [LARGE SCALE GENOMIC DNA]</scope>
    <source>
        <strain evidence="1 2">NBRC 12839</strain>
    </source>
</reference>
<comment type="caution">
    <text evidence="1">The sequence shown here is derived from an EMBL/GenBank/DDBJ whole genome shotgun (WGS) entry which is preliminary data.</text>
</comment>
<keyword evidence="2" id="KW-1185">Reference proteome</keyword>
<proteinExistence type="predicted"/>
<protein>
    <submittedName>
        <fullName evidence="1">Uncharacterized protein</fullName>
    </submittedName>
</protein>
<sequence length="49" mass="5395">MTCVLNPATAACQLRGAADDPMVTPDLDDCRPKCPNIARTDRDIEHVRQ</sequence>
<dbReference type="EMBL" id="BJHV01000001">
    <property type="protein sequence ID" value="GDY48576.1"/>
    <property type="molecule type" value="Genomic_DNA"/>
</dbReference>
<accession>A0A4D4KNV5</accession>
<name>A0A4D4KNV5_9ACTN</name>
<dbReference type="RefSeq" id="WP_162003942.1">
    <property type="nucleotide sequence ID" value="NZ_BJHV01000001.1"/>
</dbReference>
<evidence type="ECO:0000313" key="1">
    <source>
        <dbReference type="EMBL" id="GDY48576.1"/>
    </source>
</evidence>
<dbReference type="Proteomes" id="UP000299290">
    <property type="component" value="Unassembled WGS sequence"/>
</dbReference>
<dbReference type="AlphaFoldDB" id="A0A4D4KNV5"/>
<evidence type="ECO:0000313" key="2">
    <source>
        <dbReference type="Proteomes" id="UP000299290"/>
    </source>
</evidence>